<organism evidence="2 3">
    <name type="scientific">Acidomonas methanolica NBRC 104435</name>
    <dbReference type="NCBI Taxonomy" id="1231351"/>
    <lineage>
        <taxon>Bacteria</taxon>
        <taxon>Pseudomonadati</taxon>
        <taxon>Pseudomonadota</taxon>
        <taxon>Alphaproteobacteria</taxon>
        <taxon>Acetobacterales</taxon>
        <taxon>Acetobacteraceae</taxon>
        <taxon>Acidomonas</taxon>
    </lineage>
</organism>
<evidence type="ECO:0000313" key="3">
    <source>
        <dbReference type="Proteomes" id="UP000019760"/>
    </source>
</evidence>
<dbReference type="OrthoDB" id="7285279at2"/>
<proteinExistence type="predicted"/>
<dbReference type="RefSeq" id="WP_132126922.1">
    <property type="nucleotide sequence ID" value="NZ_BAND01000064.1"/>
</dbReference>
<reference evidence="3" key="1">
    <citation type="journal article" date="2014" name="FEMS Microbiol. Lett.">
        <title>Draft Genomic DNA Sequence of the Facultatively Methylotrophic Bacterium Acidomonas methanolica type strain MB58.</title>
        <authorList>
            <person name="Higashiura N."/>
            <person name="Hadano H."/>
            <person name="Hirakawa H."/>
            <person name="Matsutani M."/>
            <person name="Takabe S."/>
            <person name="Matsushita K."/>
            <person name="Azuma Y."/>
        </authorList>
    </citation>
    <scope>NUCLEOTIDE SEQUENCE [LARGE SCALE GENOMIC DNA]</scope>
    <source>
        <strain evidence="3">MB58</strain>
    </source>
</reference>
<name>A0A023D5U3_ACIMT</name>
<feature type="region of interest" description="Disordered" evidence="1">
    <location>
        <begin position="308"/>
        <end position="329"/>
    </location>
</feature>
<evidence type="ECO:0000313" key="2">
    <source>
        <dbReference type="EMBL" id="GAJ29528.1"/>
    </source>
</evidence>
<dbReference type="Gene3D" id="3.20.20.450">
    <property type="entry name" value="EAL domain"/>
    <property type="match status" value="1"/>
</dbReference>
<gene>
    <name evidence="2" type="ORF">Amme_064_022</name>
</gene>
<comment type="caution">
    <text evidence="2">The sequence shown here is derived from an EMBL/GenBank/DDBJ whole genome shotgun (WGS) entry which is preliminary data.</text>
</comment>
<dbReference type="EMBL" id="BAND01000064">
    <property type="protein sequence ID" value="GAJ29528.1"/>
    <property type="molecule type" value="Genomic_DNA"/>
</dbReference>
<protein>
    <recommendedName>
        <fullName evidence="4">EAL domain-containing protein</fullName>
    </recommendedName>
</protein>
<dbReference type="SUPFAM" id="SSF141868">
    <property type="entry name" value="EAL domain-like"/>
    <property type="match status" value="1"/>
</dbReference>
<dbReference type="AlphaFoldDB" id="A0A023D5U3"/>
<keyword evidence="3" id="KW-1185">Reference proteome</keyword>
<reference evidence="2 3" key="2">
    <citation type="journal article" date="2014" name="FEMS Microbiol. Lett.">
        <title>Draft genomic DNA sequence of the facultatively methylotrophic bacterium Acidomonas methanolica type strain MB58.</title>
        <authorList>
            <person name="Higashiura N."/>
            <person name="Hadano H."/>
            <person name="Hirakawa H."/>
            <person name="Matsutani M."/>
            <person name="Takabe S."/>
            <person name="Matsushita K."/>
            <person name="Azuma Y."/>
        </authorList>
    </citation>
    <scope>NUCLEOTIDE SEQUENCE [LARGE SCALE GENOMIC DNA]</scope>
    <source>
        <strain evidence="2 3">MB58</strain>
    </source>
</reference>
<evidence type="ECO:0000256" key="1">
    <source>
        <dbReference type="SAM" id="MobiDB-lite"/>
    </source>
</evidence>
<sequence>MADHDIHLLSPGVHAPEFSPVGLAEEPSEAVLLQESFAGTLRRRRARQHVSPPFLRWQGRWHVPGRDKEPEFVGAAIEPPYVAVADPLGAEGRSVSGRSAFGRRGTRRQAGMQDFMRLRQACVEAGRWDRPLRLFVPFGEEVHAAAPLLGQVEEILAAAHFPAGRLEIAMRETAFEAFSVETAYTLAVMRDSGIGFWLSHFGSGTSSLTLLHDLTGSGLLKGVSIDAQMLAGPAWCHESEGAAEGLAAEAFNFLNGAVTAVMSLGLVAHLDNVNSPALLRQGREVGCREMSGTVFGTAALDELLSAPREGAERRKAGRRVAPPALAGGT</sequence>
<accession>A0A023D5U3</accession>
<evidence type="ECO:0008006" key="4">
    <source>
        <dbReference type="Google" id="ProtNLM"/>
    </source>
</evidence>
<dbReference type="Proteomes" id="UP000019760">
    <property type="component" value="Unassembled WGS sequence"/>
</dbReference>
<dbReference type="InterPro" id="IPR035919">
    <property type="entry name" value="EAL_sf"/>
</dbReference>